<gene>
    <name evidence="6" type="primary">LOC100201757</name>
</gene>
<sequence>MFLKLFFLLIYFLLVFVGVRIIDFSLESFSLNSIQDAIVKCLPKGFWIDMFQNNKAFFRNDSMLKKFVSPKILTKVPSFSVLCSFQDYIEKIEDTNTSIWLVLIRSYKNASIPMEEMDWNFLSDKLTYYGIKTATYDCNVDHFLCLHLNIHVPSLLLTIEKENIAVYKYSKSISINKIFRWVQRKLYFKLKSVQSFKEISSEPVANEFPSMLFIYSSSNSAPPLFFTSLSVTFSGRVEFYILKSSNSNDNAVAMNKYSKYNYGKHKGENFSYKCINLFLRTLHPELNDVFIFSVILFNMACWLEIFLQKGGPIRRIIYYVWGCLITNIVLVSLWVFIIQVMNLPQVQPITDIFLKALQYLMFSDVAATIRQDFLQVMQHLYIAIFGFFFYGVILGYLRYKFLNHEENESGSLVTILLNDFQDLNNMMTSLFSYITPRFQVFLFDDSIDRVLQRLSTPDLWLHPLNSLNYIQDLPSWKFSASPLYNNNISCSDKCECKHTGKVQCDFGSVRFTKSKCCFEDEIRKYGYSVNECVICMEQFKCYEIVTGLPCLHMFHKFCIYNWLVLENSKHRCPVCRWPARIQKGIVEVIDLTD</sequence>
<keyword evidence="1" id="KW-0863">Zinc-finger</keyword>
<reference evidence="6" key="1">
    <citation type="submission" date="2025-08" db="UniProtKB">
        <authorList>
            <consortium name="RefSeq"/>
        </authorList>
    </citation>
    <scope>IDENTIFICATION</scope>
</reference>
<dbReference type="InterPro" id="IPR013083">
    <property type="entry name" value="Znf_RING/FYVE/PHD"/>
</dbReference>
<dbReference type="Pfam" id="PF13639">
    <property type="entry name" value="zf-RING_2"/>
    <property type="match status" value="1"/>
</dbReference>
<keyword evidence="3" id="KW-1133">Transmembrane helix</keyword>
<evidence type="ECO:0000256" key="1">
    <source>
        <dbReference type="ARBA" id="ARBA00022771"/>
    </source>
</evidence>
<proteinExistence type="predicted"/>
<dbReference type="InterPro" id="IPR042494">
    <property type="entry name" value="RNF103"/>
</dbReference>
<feature type="domain" description="RING-type" evidence="4">
    <location>
        <begin position="532"/>
        <end position="575"/>
    </location>
</feature>
<protein>
    <submittedName>
        <fullName evidence="6">E3 ubiquitin-protein ligase RNF103</fullName>
    </submittedName>
</protein>
<accession>A0ABM4BIL7</accession>
<evidence type="ECO:0000259" key="4">
    <source>
        <dbReference type="SMART" id="SM00184"/>
    </source>
</evidence>
<dbReference type="Gene3D" id="3.30.40.10">
    <property type="entry name" value="Zinc/RING finger domain, C3HC4 (zinc finger)"/>
    <property type="match status" value="1"/>
</dbReference>
<dbReference type="CDD" id="cd16473">
    <property type="entry name" value="RING-H2_RNF103"/>
    <property type="match status" value="1"/>
</dbReference>
<dbReference type="SUPFAM" id="SSF57850">
    <property type="entry name" value="RING/U-box"/>
    <property type="match status" value="1"/>
</dbReference>
<evidence type="ECO:0000256" key="3">
    <source>
        <dbReference type="SAM" id="Phobius"/>
    </source>
</evidence>
<dbReference type="PANTHER" id="PTHR15302">
    <property type="entry name" value="E3 UBIQUITIN-PROTEIN LIGASE RNF103"/>
    <property type="match status" value="1"/>
</dbReference>
<name>A0ABM4BIL7_HYDVU</name>
<feature type="transmembrane region" description="Helical" evidence="3">
    <location>
        <begin position="316"/>
        <end position="338"/>
    </location>
</feature>
<evidence type="ECO:0000313" key="5">
    <source>
        <dbReference type="Proteomes" id="UP001652625"/>
    </source>
</evidence>
<dbReference type="RefSeq" id="XP_065648884.1">
    <property type="nucleotide sequence ID" value="XM_065792812.1"/>
</dbReference>
<keyword evidence="3" id="KW-0812">Transmembrane</keyword>
<keyword evidence="5" id="KW-1185">Reference proteome</keyword>
<feature type="transmembrane region" description="Helical" evidence="3">
    <location>
        <begin position="289"/>
        <end position="307"/>
    </location>
</feature>
<evidence type="ECO:0000256" key="2">
    <source>
        <dbReference type="ARBA" id="ARBA00022833"/>
    </source>
</evidence>
<keyword evidence="1" id="KW-0479">Metal-binding</keyword>
<evidence type="ECO:0000313" key="6">
    <source>
        <dbReference type="RefSeq" id="XP_065648884.1"/>
    </source>
</evidence>
<dbReference type="PANTHER" id="PTHR15302:SF0">
    <property type="entry name" value="E3 UBIQUITIN-PROTEIN LIGASE RNF103"/>
    <property type="match status" value="1"/>
</dbReference>
<organism evidence="5 6">
    <name type="scientific">Hydra vulgaris</name>
    <name type="common">Hydra</name>
    <name type="synonym">Hydra attenuata</name>
    <dbReference type="NCBI Taxonomy" id="6087"/>
    <lineage>
        <taxon>Eukaryota</taxon>
        <taxon>Metazoa</taxon>
        <taxon>Cnidaria</taxon>
        <taxon>Hydrozoa</taxon>
        <taxon>Hydroidolina</taxon>
        <taxon>Anthoathecata</taxon>
        <taxon>Aplanulata</taxon>
        <taxon>Hydridae</taxon>
        <taxon>Hydra</taxon>
    </lineage>
</organism>
<keyword evidence="2" id="KW-0862">Zinc</keyword>
<dbReference type="GeneID" id="100201757"/>
<dbReference type="Proteomes" id="UP001652625">
    <property type="component" value="Chromosome 03"/>
</dbReference>
<keyword evidence="3" id="KW-0472">Membrane</keyword>
<dbReference type="SMART" id="SM00184">
    <property type="entry name" value="RING"/>
    <property type="match status" value="1"/>
</dbReference>
<dbReference type="InterPro" id="IPR001841">
    <property type="entry name" value="Znf_RING"/>
</dbReference>
<feature type="transmembrane region" description="Helical" evidence="3">
    <location>
        <begin position="380"/>
        <end position="399"/>
    </location>
</feature>